<dbReference type="InterPro" id="IPR044492">
    <property type="entry name" value="P_typ_ATPase_HD_dom"/>
</dbReference>
<dbReference type="Gene3D" id="1.20.120.520">
    <property type="entry name" value="nmb1532 protein domain like"/>
    <property type="match status" value="1"/>
</dbReference>
<dbReference type="NCBIfam" id="TIGR01494">
    <property type="entry name" value="ATPase_P-type"/>
    <property type="match status" value="2"/>
</dbReference>
<comment type="caution">
    <text evidence="11">The sequence shown here is derived from an EMBL/GenBank/DDBJ whole genome shotgun (WGS) entry which is preliminary data.</text>
</comment>
<reference evidence="12" key="1">
    <citation type="journal article" date="2019" name="Int. J. Syst. Evol. Microbiol.">
        <title>The Global Catalogue of Microorganisms (GCM) 10K type strain sequencing project: providing services to taxonomists for standard genome sequencing and annotation.</title>
        <authorList>
            <consortium name="The Broad Institute Genomics Platform"/>
            <consortium name="The Broad Institute Genome Sequencing Center for Infectious Disease"/>
            <person name="Wu L."/>
            <person name="Ma J."/>
        </authorList>
    </citation>
    <scope>NUCLEOTIDE SEQUENCE [LARGE SCALE GENOMIC DNA]</scope>
    <source>
        <strain evidence="12">JCM 17687</strain>
    </source>
</reference>
<dbReference type="Pfam" id="PF01814">
    <property type="entry name" value="Hemerythrin"/>
    <property type="match status" value="1"/>
</dbReference>
<keyword evidence="5" id="KW-1278">Translocase</keyword>
<evidence type="ECO:0000256" key="2">
    <source>
        <dbReference type="ARBA" id="ARBA00006024"/>
    </source>
</evidence>
<dbReference type="Pfam" id="PF00122">
    <property type="entry name" value="E1-E2_ATPase"/>
    <property type="match status" value="1"/>
</dbReference>
<dbReference type="InterPro" id="IPR023299">
    <property type="entry name" value="ATPase_P-typ_cyto_dom_N"/>
</dbReference>
<dbReference type="Gene3D" id="2.70.150.10">
    <property type="entry name" value="Calcium-transporting ATPase, cytoplasmic transduction domain A"/>
    <property type="match status" value="1"/>
</dbReference>
<evidence type="ECO:0000259" key="9">
    <source>
        <dbReference type="Pfam" id="PF00122"/>
    </source>
</evidence>
<comment type="similarity">
    <text evidence="2 8">Belongs to the cation transport ATPase (P-type) (TC 3.A.3) family. Type IB subfamily.</text>
</comment>
<dbReference type="InterPro" id="IPR018303">
    <property type="entry name" value="ATPase_P-typ_P_site"/>
</dbReference>
<dbReference type="PANTHER" id="PTHR48085">
    <property type="entry name" value="CADMIUM/ZINC-TRANSPORTING ATPASE HMA2-RELATED"/>
    <property type="match status" value="1"/>
</dbReference>
<accession>A0ABP9J8Z5</accession>
<sequence>MTGWRGRAPAAFFLGSTALLAGGAIAAARGADELSRGTWAVATVLGLALSLLWTVRSLLDRRATVDVIAVLALGGALWVGEQFAGAMVTVMLASGRLLEARASARADRELRLLVERTPRTARRRDRDGVTRVPVEQVAVGDVLVVGTGEVVPVDARALTAGTFDESALTGEPMPVDRPVGDDVRSGVVNAAAPVDLVATSTADESTYAHVVRLVEQAQAASSPFVRTADRFAALFVPLTLVVAAVAWAIAGSPERAVAVLVVATPCPLLLAAPVAIMSGLSRASRIGVVVKGGAALEALAAGEVVLFDKTGTLTRGRPEVTSVVLAAEPPGAESVSPATSPIPYAVSCAVSSDELVRLAASLDQVSPHPLASALVRAARSRGLALELPTDVREVPGHGLEGRVGGVAVRLGKAGWIVGTGDPAWLRRVHRRAALDGSLTVFAAVDGRPAGAFLLEDPIRPDAPRMVAALRRAGIRRTVLLTGDRAEVAESVGRIVGTDAVLADHDPAQKLAAVHEESATARTIMVGDGVNDAPALAAAGVGVALAARGATASSEAADVVLSVDRVDIVADAILIARRSRRIAVQAVVVGMGLSLVAMLVATAGLLPAAAGAVLQEGIDVLAIGIALRALLPTRLHSVPMSPSDVATAARLRHAHDAAAAVVDQVRDVADDLRTHDCDLRPARALLDLLEHELVPHERADEEELMPIVARALGSSATTTMSRTHAEIEHQVARLRRLLEGLDDAEAADVPTEVSADDVTELRRLLYGLYAVCRLHNQQEEEGAFALVPAPSGTAPSAHESH</sequence>
<evidence type="ECO:0000256" key="6">
    <source>
        <dbReference type="ARBA" id="ARBA00022989"/>
    </source>
</evidence>
<evidence type="ECO:0000256" key="7">
    <source>
        <dbReference type="ARBA" id="ARBA00023136"/>
    </source>
</evidence>
<evidence type="ECO:0000313" key="12">
    <source>
        <dbReference type="Proteomes" id="UP001500427"/>
    </source>
</evidence>
<dbReference type="InterPro" id="IPR051014">
    <property type="entry name" value="Cation_Transport_ATPase_IB"/>
</dbReference>
<feature type="transmembrane region" description="Helical" evidence="8">
    <location>
        <begin position="581"/>
        <end position="605"/>
    </location>
</feature>
<keyword evidence="8" id="KW-0547">Nucleotide-binding</keyword>
<dbReference type="PANTHER" id="PTHR48085:SF5">
    <property type="entry name" value="CADMIUM_ZINC-TRANSPORTING ATPASE HMA4-RELATED"/>
    <property type="match status" value="1"/>
</dbReference>
<organism evidence="11 12">
    <name type="scientific">Terrabacter aeriphilus</name>
    <dbReference type="NCBI Taxonomy" id="515662"/>
    <lineage>
        <taxon>Bacteria</taxon>
        <taxon>Bacillati</taxon>
        <taxon>Actinomycetota</taxon>
        <taxon>Actinomycetes</taxon>
        <taxon>Micrococcales</taxon>
        <taxon>Intrasporangiaceae</taxon>
        <taxon>Terrabacter</taxon>
    </lineage>
</organism>
<dbReference type="InterPro" id="IPR012312">
    <property type="entry name" value="Hemerythrin-like"/>
</dbReference>
<dbReference type="Proteomes" id="UP001500427">
    <property type="component" value="Unassembled WGS sequence"/>
</dbReference>
<keyword evidence="4 8" id="KW-0479">Metal-binding</keyword>
<dbReference type="InterPro" id="IPR008250">
    <property type="entry name" value="ATPase_P-typ_transduc_dom_A_sf"/>
</dbReference>
<dbReference type="NCBIfam" id="TIGR01525">
    <property type="entry name" value="ATPase-IB_hvy"/>
    <property type="match status" value="1"/>
</dbReference>
<evidence type="ECO:0000313" key="11">
    <source>
        <dbReference type="EMBL" id="GAA5022504.1"/>
    </source>
</evidence>
<keyword evidence="8" id="KW-0067">ATP-binding</keyword>
<evidence type="ECO:0000259" key="10">
    <source>
        <dbReference type="Pfam" id="PF01814"/>
    </source>
</evidence>
<keyword evidence="3 8" id="KW-0812">Transmembrane</keyword>
<feature type="transmembrane region" description="Helical" evidence="8">
    <location>
        <begin position="36"/>
        <end position="55"/>
    </location>
</feature>
<feature type="transmembrane region" description="Helical" evidence="8">
    <location>
        <begin position="256"/>
        <end position="276"/>
    </location>
</feature>
<evidence type="ECO:0000256" key="3">
    <source>
        <dbReference type="ARBA" id="ARBA00022692"/>
    </source>
</evidence>
<keyword evidence="12" id="KW-1185">Reference proteome</keyword>
<keyword evidence="6 8" id="KW-1133">Transmembrane helix</keyword>
<evidence type="ECO:0000256" key="8">
    <source>
        <dbReference type="RuleBase" id="RU362081"/>
    </source>
</evidence>
<keyword evidence="8" id="KW-1003">Cell membrane</keyword>
<dbReference type="InterPro" id="IPR023298">
    <property type="entry name" value="ATPase_P-typ_TM_dom_sf"/>
</dbReference>
<gene>
    <name evidence="11" type="ORF">GCM10023258_12830</name>
</gene>
<dbReference type="Gene3D" id="3.40.1110.10">
    <property type="entry name" value="Calcium-transporting ATPase, cytoplasmic domain N"/>
    <property type="match status" value="1"/>
</dbReference>
<dbReference type="PRINTS" id="PR00119">
    <property type="entry name" value="CATATPASE"/>
</dbReference>
<dbReference type="SFLD" id="SFLDF00027">
    <property type="entry name" value="p-type_atpase"/>
    <property type="match status" value="1"/>
</dbReference>
<dbReference type="EMBL" id="BAABIW010000009">
    <property type="protein sequence ID" value="GAA5022504.1"/>
    <property type="molecule type" value="Genomic_DNA"/>
</dbReference>
<feature type="domain" description="Hemerythrin-like" evidence="10">
    <location>
        <begin position="648"/>
        <end position="785"/>
    </location>
</feature>
<dbReference type="Gene3D" id="3.40.50.1000">
    <property type="entry name" value="HAD superfamily/HAD-like"/>
    <property type="match status" value="1"/>
</dbReference>
<dbReference type="SUPFAM" id="SSF81653">
    <property type="entry name" value="Calcium ATPase, transduction domain A"/>
    <property type="match status" value="1"/>
</dbReference>
<dbReference type="PRINTS" id="PR00120">
    <property type="entry name" value="HATPASE"/>
</dbReference>
<comment type="subcellular location">
    <subcellularLocation>
        <location evidence="1">Cell membrane</location>
        <topology evidence="1">Multi-pass membrane protein</topology>
    </subcellularLocation>
</comment>
<name>A0ABP9J8Z5_9MICO</name>
<evidence type="ECO:0000256" key="4">
    <source>
        <dbReference type="ARBA" id="ARBA00022723"/>
    </source>
</evidence>
<feature type="transmembrane region" description="Helical" evidence="8">
    <location>
        <begin position="231"/>
        <end position="250"/>
    </location>
</feature>
<dbReference type="Pfam" id="PF00702">
    <property type="entry name" value="Hydrolase"/>
    <property type="match status" value="1"/>
</dbReference>
<evidence type="ECO:0000256" key="1">
    <source>
        <dbReference type="ARBA" id="ARBA00004651"/>
    </source>
</evidence>
<protein>
    <submittedName>
        <fullName evidence="11">Heavy metal translocating P-type ATPase</fullName>
    </submittedName>
</protein>
<dbReference type="SFLD" id="SFLDG00002">
    <property type="entry name" value="C1.7:_P-type_atpase_like"/>
    <property type="match status" value="1"/>
</dbReference>
<keyword evidence="7 8" id="KW-0472">Membrane</keyword>
<dbReference type="InterPro" id="IPR027256">
    <property type="entry name" value="P-typ_ATPase_IB"/>
</dbReference>
<dbReference type="SUPFAM" id="SSF56784">
    <property type="entry name" value="HAD-like"/>
    <property type="match status" value="1"/>
</dbReference>
<dbReference type="InterPro" id="IPR001757">
    <property type="entry name" value="P_typ_ATPase"/>
</dbReference>
<dbReference type="InterPro" id="IPR036412">
    <property type="entry name" value="HAD-like_sf"/>
</dbReference>
<dbReference type="SFLD" id="SFLDS00003">
    <property type="entry name" value="Haloacid_Dehalogenase"/>
    <property type="match status" value="1"/>
</dbReference>
<evidence type="ECO:0000256" key="5">
    <source>
        <dbReference type="ARBA" id="ARBA00022967"/>
    </source>
</evidence>
<feature type="domain" description="P-type ATPase A" evidence="9">
    <location>
        <begin position="116"/>
        <end position="215"/>
    </location>
</feature>
<dbReference type="RefSeq" id="WP_345506621.1">
    <property type="nucleotide sequence ID" value="NZ_BAABIW010000009.1"/>
</dbReference>
<dbReference type="SUPFAM" id="SSF81665">
    <property type="entry name" value="Calcium ATPase, transmembrane domain M"/>
    <property type="match status" value="1"/>
</dbReference>
<dbReference type="PROSITE" id="PS00154">
    <property type="entry name" value="ATPASE_E1_E2"/>
    <property type="match status" value="1"/>
</dbReference>
<proteinExistence type="inferred from homology"/>
<dbReference type="InterPro" id="IPR023214">
    <property type="entry name" value="HAD_sf"/>
</dbReference>
<dbReference type="InterPro" id="IPR059000">
    <property type="entry name" value="ATPase_P-type_domA"/>
</dbReference>